<dbReference type="InterPro" id="IPR036291">
    <property type="entry name" value="NAD(P)-bd_dom_sf"/>
</dbReference>
<keyword evidence="6" id="KW-1185">Reference proteome</keyword>
<dbReference type="GO" id="GO:0016615">
    <property type="term" value="F:malate dehydrogenase activity"/>
    <property type="evidence" value="ECO:0007669"/>
    <property type="project" value="InterPro"/>
</dbReference>
<dbReference type="Gene3D" id="3.90.110.10">
    <property type="entry name" value="Lactate dehydrogenase/glycoside hydrolase, family 4, C-terminal"/>
    <property type="match status" value="1"/>
</dbReference>
<evidence type="ECO:0000256" key="2">
    <source>
        <dbReference type="ARBA" id="ARBA00023002"/>
    </source>
</evidence>
<sequence>MWLRHWLTCRFVGAYLDVRSNTSDGELQPRRSSKNGEVLCLCSEEVLLSSSVESKADCPLYAEAERLADILQRTLPSFRVHKIPVLPSEWERWLESTCNKNGWKHEESPIIWRELVEQGGKGMLLGGYNDFVNHCQVYYGVTSKIPEDELELIVAENLETQLSLIAEEEHRLSLIHPCNVWITGALCLTSQILIPLLLSDEAFPDVQTVALHLLHLSGDEEEMQMLKSDIEDSALSLLYRVTVHTDLEQAFHEAHVVILLDDFNAESGSESRKAKKQRVKNLCERYRQYGRLIDGRANKEVKVMVSGVSFVNMRCSLLVENAPSIDSHQFVAIATQLVNEVRAVLAKKLCVMSSDVKDVVVWGNISGNFVIDLRQAKVFNYPGAVRVPPPFSLPVLGVLYDRKWIETEFKPLVHQQREALLSNTGREAAISATNGILQMLKAWHGAFGPDEIFSVGIDCADIHDLPHGMVISAPATCTDGKWFLVEDAAIEGKLLDELELCADELQQQLGENRAEISRNTMHYYWAGNGDVFRCVAFAFVQPESDAEPSSSCSSSLWSKSSKSSSSVATRVSSGYSSPAALSVVVAPSSGSLSGSGTPTVVSADWLGDSRAPGRVSVGRKSAREGSSPERSSADRVFCTTVEMAVLTISSLRASKER</sequence>
<dbReference type="Gene3D" id="3.40.50.720">
    <property type="entry name" value="NAD(P)-binding Rossmann-like Domain"/>
    <property type="match status" value="1"/>
</dbReference>
<dbReference type="Proteomes" id="UP000250572">
    <property type="component" value="Unassembled WGS sequence"/>
</dbReference>
<dbReference type="InterPro" id="IPR015955">
    <property type="entry name" value="Lactate_DH/Glyco_Ohase_4_C"/>
</dbReference>
<evidence type="ECO:0000256" key="1">
    <source>
        <dbReference type="ARBA" id="ARBA00009613"/>
    </source>
</evidence>
<organism evidence="5 6">
    <name type="scientific">Gambusia affinis</name>
    <name type="common">Western mosquitofish</name>
    <name type="synonym">Heterandria affinis</name>
    <dbReference type="NCBI Taxonomy" id="33528"/>
    <lineage>
        <taxon>Eukaryota</taxon>
        <taxon>Metazoa</taxon>
        <taxon>Chordata</taxon>
        <taxon>Craniata</taxon>
        <taxon>Vertebrata</taxon>
        <taxon>Euteleostomi</taxon>
        <taxon>Actinopterygii</taxon>
        <taxon>Neopterygii</taxon>
        <taxon>Teleostei</taxon>
        <taxon>Neoteleostei</taxon>
        <taxon>Acanthomorphata</taxon>
        <taxon>Ovalentaria</taxon>
        <taxon>Atherinomorphae</taxon>
        <taxon>Cyprinodontiformes</taxon>
        <taxon>Poeciliidae</taxon>
        <taxon>Poeciliinae</taxon>
        <taxon>Gambusia</taxon>
    </lineage>
</organism>
<gene>
    <name evidence="5" type="ORF">CCH79_00013190</name>
</gene>
<dbReference type="GO" id="GO:0016616">
    <property type="term" value="F:oxidoreductase activity, acting on the CH-OH group of donors, NAD or NADP as acceptor"/>
    <property type="evidence" value="ECO:0007669"/>
    <property type="project" value="InterPro"/>
</dbReference>
<evidence type="ECO:0000256" key="3">
    <source>
        <dbReference type="SAM" id="MobiDB-lite"/>
    </source>
</evidence>
<dbReference type="SUPFAM" id="SSF56327">
    <property type="entry name" value="LDH C-terminal domain-like"/>
    <property type="match status" value="1"/>
</dbReference>
<feature type="domain" description="Lactate/malate dehydrogenase C-terminal" evidence="4">
    <location>
        <begin position="342"/>
        <end position="512"/>
    </location>
</feature>
<reference evidence="5 6" key="1">
    <citation type="journal article" date="2018" name="G3 (Bethesda)">
        <title>A High-Quality Reference Genome for the Invasive Mosquitofish Gambusia affinis Using a Chicago Library.</title>
        <authorList>
            <person name="Hoffberg S.L."/>
            <person name="Troendle N.J."/>
            <person name="Glenn T.C."/>
            <person name="Mahmud O."/>
            <person name="Louha S."/>
            <person name="Chalopin D."/>
            <person name="Bennetzen J.L."/>
            <person name="Mauricio R."/>
        </authorList>
    </citation>
    <scope>NUCLEOTIDE SEQUENCE [LARGE SCALE GENOMIC DNA]</scope>
    <source>
        <strain evidence="5">NE01/NJP1002.9</strain>
        <tissue evidence="5">Muscle</tissue>
    </source>
</reference>
<evidence type="ECO:0000313" key="5">
    <source>
        <dbReference type="EMBL" id="PWA32235.1"/>
    </source>
</evidence>
<dbReference type="InterPro" id="IPR022383">
    <property type="entry name" value="Lactate/malate_DH_C"/>
</dbReference>
<keyword evidence="2" id="KW-0560">Oxidoreductase</keyword>
<name>A0A315W8Y6_GAMAF</name>
<feature type="region of interest" description="Disordered" evidence="3">
    <location>
        <begin position="610"/>
        <end position="634"/>
    </location>
</feature>
<evidence type="ECO:0000259" key="4">
    <source>
        <dbReference type="Pfam" id="PF02866"/>
    </source>
</evidence>
<proteinExistence type="inferred from homology"/>
<dbReference type="Pfam" id="PF02866">
    <property type="entry name" value="Ldh_1_C"/>
    <property type="match status" value="1"/>
</dbReference>
<comment type="similarity">
    <text evidence="1">Belongs to the LDH/MDH superfamily. MDH type 2 family.</text>
</comment>
<dbReference type="STRING" id="33528.ENSGAFP00000008313"/>
<dbReference type="SUPFAM" id="SSF51735">
    <property type="entry name" value="NAD(P)-binding Rossmann-fold domains"/>
    <property type="match status" value="1"/>
</dbReference>
<comment type="caution">
    <text evidence="5">The sequence shown here is derived from an EMBL/GenBank/DDBJ whole genome shotgun (WGS) entry which is preliminary data.</text>
</comment>
<dbReference type="FunFam" id="3.40.50.720:FF:000144">
    <property type="entry name" value="Malate dehydrogenase [NADP]"/>
    <property type="match status" value="1"/>
</dbReference>
<dbReference type="EMBL" id="NHOQ01000199">
    <property type="protein sequence ID" value="PWA32235.1"/>
    <property type="molecule type" value="Genomic_DNA"/>
</dbReference>
<accession>A0A315W8Y6</accession>
<dbReference type="GO" id="GO:0006108">
    <property type="term" value="P:malate metabolic process"/>
    <property type="evidence" value="ECO:0007669"/>
    <property type="project" value="InterPro"/>
</dbReference>
<dbReference type="InterPro" id="IPR010945">
    <property type="entry name" value="Malate_DH_type2"/>
</dbReference>
<evidence type="ECO:0000313" key="6">
    <source>
        <dbReference type="Proteomes" id="UP000250572"/>
    </source>
</evidence>
<dbReference type="PANTHER" id="PTHR23382">
    <property type="entry name" value="MALATE DEHYDROGENASE"/>
    <property type="match status" value="1"/>
</dbReference>
<feature type="compositionally biased region" description="Basic and acidic residues" evidence="3">
    <location>
        <begin position="621"/>
        <end position="633"/>
    </location>
</feature>
<protein>
    <recommendedName>
        <fullName evidence="4">Lactate/malate dehydrogenase C-terminal domain-containing protein</fullName>
    </recommendedName>
</protein>
<dbReference type="AlphaFoldDB" id="A0A315W8Y6"/>